<organism evidence="7 8">
    <name type="scientific">Tagetes erecta</name>
    <name type="common">African marigold</name>
    <dbReference type="NCBI Taxonomy" id="13708"/>
    <lineage>
        <taxon>Eukaryota</taxon>
        <taxon>Viridiplantae</taxon>
        <taxon>Streptophyta</taxon>
        <taxon>Embryophyta</taxon>
        <taxon>Tracheophyta</taxon>
        <taxon>Spermatophyta</taxon>
        <taxon>Magnoliopsida</taxon>
        <taxon>eudicotyledons</taxon>
        <taxon>Gunneridae</taxon>
        <taxon>Pentapetalae</taxon>
        <taxon>asterids</taxon>
        <taxon>campanulids</taxon>
        <taxon>Asterales</taxon>
        <taxon>Asteraceae</taxon>
        <taxon>Asteroideae</taxon>
        <taxon>Heliantheae alliance</taxon>
        <taxon>Tageteae</taxon>
        <taxon>Tagetes</taxon>
    </lineage>
</organism>
<feature type="compositionally biased region" description="Polar residues" evidence="5">
    <location>
        <begin position="86"/>
        <end position="96"/>
    </location>
</feature>
<dbReference type="SUPFAM" id="SSF54821">
    <property type="entry name" value="Ribosomal protein S3 C-terminal domain"/>
    <property type="match status" value="1"/>
</dbReference>
<dbReference type="InterPro" id="IPR018280">
    <property type="entry name" value="Ribosomal_uS3_CS"/>
</dbReference>
<evidence type="ECO:0000259" key="6">
    <source>
        <dbReference type="Pfam" id="PF00189"/>
    </source>
</evidence>
<dbReference type="GO" id="GO:0003735">
    <property type="term" value="F:structural constituent of ribosome"/>
    <property type="evidence" value="ECO:0007669"/>
    <property type="project" value="InterPro"/>
</dbReference>
<feature type="domain" description="Small ribosomal subunit protein uS3 C-terminal" evidence="6">
    <location>
        <begin position="3"/>
        <end position="47"/>
    </location>
</feature>
<feature type="region of interest" description="Disordered" evidence="5">
    <location>
        <begin position="86"/>
        <end position="120"/>
    </location>
</feature>
<reference evidence="7" key="1">
    <citation type="journal article" date="2023" name="bioRxiv">
        <title>Improved chromosome-level genome assembly for marigold (Tagetes erecta).</title>
        <authorList>
            <person name="Jiang F."/>
            <person name="Yuan L."/>
            <person name="Wang S."/>
            <person name="Wang H."/>
            <person name="Xu D."/>
            <person name="Wang A."/>
            <person name="Fan W."/>
        </authorList>
    </citation>
    <scope>NUCLEOTIDE SEQUENCE</scope>
    <source>
        <strain evidence="7">WSJ</strain>
        <tissue evidence="7">Leaf</tissue>
    </source>
</reference>
<proteinExistence type="inferred from homology"/>
<evidence type="ECO:0000256" key="2">
    <source>
        <dbReference type="ARBA" id="ARBA00022980"/>
    </source>
</evidence>
<comment type="caution">
    <text evidence="7">The sequence shown here is derived from an EMBL/GenBank/DDBJ whole genome shotgun (WGS) entry which is preliminary data.</text>
</comment>
<dbReference type="InterPro" id="IPR036419">
    <property type="entry name" value="Ribosomal_S3_C_sf"/>
</dbReference>
<accession>A0AAD8JPB5</accession>
<evidence type="ECO:0000256" key="3">
    <source>
        <dbReference type="ARBA" id="ARBA00023274"/>
    </source>
</evidence>
<evidence type="ECO:0000313" key="8">
    <source>
        <dbReference type="Proteomes" id="UP001229421"/>
    </source>
</evidence>
<keyword evidence="2 4" id="KW-0689">Ribosomal protein</keyword>
<dbReference type="EMBL" id="JAUHHV010000011">
    <property type="protein sequence ID" value="KAK1408232.1"/>
    <property type="molecule type" value="Genomic_DNA"/>
</dbReference>
<dbReference type="GO" id="GO:0006412">
    <property type="term" value="P:translation"/>
    <property type="evidence" value="ECO:0007669"/>
    <property type="project" value="InterPro"/>
</dbReference>
<name>A0AAD8JPB5_TARER</name>
<sequence length="204" mass="22127">MSGGAEIARNECENYGKTSSNVFNQKIDYAPAEVSTRYGISGVKVWISYSQKERGARALRDQKEKRKLFVARSPKSFFGQERLHFQTSSEGTSTASPDAGPVPHHGNTVSDSTDGPVSPVHFESDEMIGGGGGLYLRGTIPKVAYSTLDKAHPFLRFAALLAYPCPVACPSSMPRGGVGSFPKKEWKSDSLTFRQESFTPADAI</sequence>
<protein>
    <recommendedName>
        <fullName evidence="6">Small ribosomal subunit protein uS3 C-terminal domain-containing protein</fullName>
    </recommendedName>
</protein>
<dbReference type="Proteomes" id="UP001229421">
    <property type="component" value="Unassembled WGS sequence"/>
</dbReference>
<evidence type="ECO:0000256" key="1">
    <source>
        <dbReference type="ARBA" id="ARBA00010761"/>
    </source>
</evidence>
<keyword evidence="3 4" id="KW-0687">Ribonucleoprotein</keyword>
<dbReference type="Pfam" id="PF00189">
    <property type="entry name" value="Ribosomal_S3_C"/>
    <property type="match status" value="1"/>
</dbReference>
<evidence type="ECO:0000256" key="4">
    <source>
        <dbReference type="RuleBase" id="RU003624"/>
    </source>
</evidence>
<dbReference type="AlphaFoldDB" id="A0AAD8JPB5"/>
<dbReference type="InterPro" id="IPR001351">
    <property type="entry name" value="Ribosomal_uS3_C"/>
</dbReference>
<dbReference type="PANTHER" id="PTHR35928">
    <property type="entry name" value="RIBOSOMAL PROTEIN S3, MITOCHONDRIAL"/>
    <property type="match status" value="1"/>
</dbReference>
<keyword evidence="8" id="KW-1185">Reference proteome</keyword>
<evidence type="ECO:0000256" key="5">
    <source>
        <dbReference type="SAM" id="MobiDB-lite"/>
    </source>
</evidence>
<dbReference type="PANTHER" id="PTHR35928:SF2">
    <property type="entry name" value="SMALL RIBOSOMAL SUBUNIT PROTEIN US3M"/>
    <property type="match status" value="1"/>
</dbReference>
<dbReference type="GO" id="GO:0005840">
    <property type="term" value="C:ribosome"/>
    <property type="evidence" value="ECO:0007669"/>
    <property type="project" value="UniProtKB-KW"/>
</dbReference>
<dbReference type="PROSITE" id="PS00548">
    <property type="entry name" value="RIBOSOMAL_S3"/>
    <property type="match status" value="1"/>
</dbReference>
<comment type="similarity">
    <text evidence="1 4">Belongs to the universal ribosomal protein uS3 family.</text>
</comment>
<dbReference type="InterPro" id="IPR044954">
    <property type="entry name" value="Ribosomal_uS3m_plant"/>
</dbReference>
<gene>
    <name evidence="7" type="ORF">QVD17_39867</name>
</gene>
<dbReference type="GO" id="GO:1990904">
    <property type="term" value="C:ribonucleoprotein complex"/>
    <property type="evidence" value="ECO:0007669"/>
    <property type="project" value="UniProtKB-KW"/>
</dbReference>
<evidence type="ECO:0000313" key="7">
    <source>
        <dbReference type="EMBL" id="KAK1408232.1"/>
    </source>
</evidence>
<dbReference type="Gene3D" id="3.30.1140.32">
    <property type="entry name" value="Ribosomal protein S3, C-terminal domain"/>
    <property type="match status" value="1"/>
</dbReference>